<comment type="caution">
    <text evidence="1">The sequence shown here is derived from an EMBL/GenBank/DDBJ whole genome shotgun (WGS) entry which is preliminary data.</text>
</comment>
<sequence length="247" mass="26621">MQNGDDGLAKLAEKLHGIRDNLPRTDGETPSMPASDIRVKRNSGNVNFGTQVNIGSSIAPEPIALSQRRSLNGRVEEIAGVFGVDPRAIWREVLHTRFGIGNVGELTKAQYVEATQALDAYEAQLKAQAAESKEQNHVKRLVAEALQIANSRGVYHAMARFCSREFGLTVLNDLSPDQLKLVLKFLDETTLAQDLPTKEAAAGPRASAEPAAPSQGVFFAEAKALVLQYPMHCGAIALALLILGKIV</sequence>
<gene>
    <name evidence="1" type="ORF">P3W55_28955</name>
</gene>
<dbReference type="Proteomes" id="UP001220662">
    <property type="component" value="Unassembled WGS sequence"/>
</dbReference>
<proteinExistence type="predicted"/>
<evidence type="ECO:0000313" key="1">
    <source>
        <dbReference type="EMBL" id="MDF3845756.1"/>
    </source>
</evidence>
<accession>A0AAW6PHN4</accession>
<evidence type="ECO:0000313" key="2">
    <source>
        <dbReference type="Proteomes" id="UP001220662"/>
    </source>
</evidence>
<name>A0AAW6PHN4_9PSED</name>
<dbReference type="EMBL" id="JARJLR010000483">
    <property type="protein sequence ID" value="MDF3845756.1"/>
    <property type="molecule type" value="Genomic_DNA"/>
</dbReference>
<protein>
    <submittedName>
        <fullName evidence="1">Uncharacterized protein</fullName>
    </submittedName>
</protein>
<dbReference type="AlphaFoldDB" id="A0AAW6PHN4"/>
<organism evidence="1 2">
    <name type="scientific">Pseudomonas citronellolis</name>
    <dbReference type="NCBI Taxonomy" id="53408"/>
    <lineage>
        <taxon>Bacteria</taxon>
        <taxon>Pseudomonadati</taxon>
        <taxon>Pseudomonadota</taxon>
        <taxon>Gammaproteobacteria</taxon>
        <taxon>Pseudomonadales</taxon>
        <taxon>Pseudomonadaceae</taxon>
        <taxon>Pseudomonas</taxon>
    </lineage>
</organism>
<dbReference type="RefSeq" id="WP_276216106.1">
    <property type="nucleotide sequence ID" value="NZ_JARJLR010000483.1"/>
</dbReference>
<reference evidence="1" key="1">
    <citation type="submission" date="2023-03" db="EMBL/GenBank/DDBJ databases">
        <title>Draft assemblies of triclosan tolerant bacteria isolated from returned activated sludge.</title>
        <authorList>
            <person name="Van Hamelsveld S."/>
        </authorList>
    </citation>
    <scope>NUCLEOTIDE SEQUENCE</scope>
    <source>
        <strain evidence="1">GW210015_S63</strain>
    </source>
</reference>